<protein>
    <submittedName>
        <fullName evidence="2">Uncharacterized protein</fullName>
    </submittedName>
</protein>
<dbReference type="InterPro" id="IPR046057">
    <property type="entry name" value="DUF6015"/>
</dbReference>
<dbReference type="EMBL" id="AUZY01010597">
    <property type="protein sequence ID" value="EQD38191.1"/>
    <property type="molecule type" value="Genomic_DNA"/>
</dbReference>
<name>T0YRP0_9ZZZZ</name>
<proteinExistence type="predicted"/>
<organism evidence="2">
    <name type="scientific">mine drainage metagenome</name>
    <dbReference type="NCBI Taxonomy" id="410659"/>
    <lineage>
        <taxon>unclassified sequences</taxon>
        <taxon>metagenomes</taxon>
        <taxon>ecological metagenomes</taxon>
    </lineage>
</organism>
<gene>
    <name evidence="2" type="ORF">B1B_15934</name>
</gene>
<comment type="caution">
    <text evidence="2">The sequence shown here is derived from an EMBL/GenBank/DDBJ whole genome shotgun (WGS) entry which is preliminary data.</text>
</comment>
<evidence type="ECO:0000256" key="1">
    <source>
        <dbReference type="SAM" id="MobiDB-lite"/>
    </source>
</evidence>
<accession>T0YRP0</accession>
<dbReference type="Pfam" id="PF19479">
    <property type="entry name" value="DUF6015"/>
    <property type="match status" value="1"/>
</dbReference>
<sequence length="126" mass="14205">MASITEEELTRAIEQTLVAHGKIPIAEARPTAQTILQYFGTDDSILDNQLSNEDRDRFYLLEEEGLLTSEEEEATVPQGKTWRIHYWLLKKGRIRSAATPPAAAPESETDGVYSAIGDNEWRRRTG</sequence>
<feature type="region of interest" description="Disordered" evidence="1">
    <location>
        <begin position="98"/>
        <end position="126"/>
    </location>
</feature>
<reference evidence="2" key="1">
    <citation type="submission" date="2013-08" db="EMBL/GenBank/DDBJ databases">
        <authorList>
            <person name="Mendez C."/>
            <person name="Richter M."/>
            <person name="Ferrer M."/>
            <person name="Sanchez J."/>
        </authorList>
    </citation>
    <scope>NUCLEOTIDE SEQUENCE</scope>
</reference>
<feature type="non-terminal residue" evidence="2">
    <location>
        <position position="126"/>
    </location>
</feature>
<reference evidence="2" key="2">
    <citation type="journal article" date="2014" name="ISME J.">
        <title>Microbial stratification in low pH oxic and suboxic macroscopic growths along an acid mine drainage.</title>
        <authorList>
            <person name="Mendez-Garcia C."/>
            <person name="Mesa V."/>
            <person name="Sprenger R.R."/>
            <person name="Richter M."/>
            <person name="Diez M.S."/>
            <person name="Solano J."/>
            <person name="Bargiela R."/>
            <person name="Golyshina O.V."/>
            <person name="Manteca A."/>
            <person name="Ramos J.L."/>
            <person name="Gallego J.R."/>
            <person name="Llorente I."/>
            <person name="Martins Dos Santos V.A."/>
            <person name="Jensen O.N."/>
            <person name="Pelaez A.I."/>
            <person name="Sanchez J."/>
            <person name="Ferrer M."/>
        </authorList>
    </citation>
    <scope>NUCLEOTIDE SEQUENCE</scope>
</reference>
<dbReference type="AlphaFoldDB" id="T0YRP0"/>
<evidence type="ECO:0000313" key="2">
    <source>
        <dbReference type="EMBL" id="EQD38191.1"/>
    </source>
</evidence>